<comment type="caution">
    <text evidence="4">The sequence shown here is derived from an EMBL/GenBank/DDBJ whole genome shotgun (WGS) entry which is preliminary data.</text>
</comment>
<dbReference type="EMBL" id="JATAAI010000022">
    <property type="protein sequence ID" value="KAK1737979.1"/>
    <property type="molecule type" value="Genomic_DNA"/>
</dbReference>
<gene>
    <name evidence="4" type="ORF">QTG54_011273</name>
</gene>
<dbReference type="GO" id="GO:0006281">
    <property type="term" value="P:DNA repair"/>
    <property type="evidence" value="ECO:0007669"/>
    <property type="project" value="UniProtKB-KW"/>
</dbReference>
<organism evidence="4 5">
    <name type="scientific">Skeletonema marinoi</name>
    <dbReference type="NCBI Taxonomy" id="267567"/>
    <lineage>
        <taxon>Eukaryota</taxon>
        <taxon>Sar</taxon>
        <taxon>Stramenopiles</taxon>
        <taxon>Ochrophyta</taxon>
        <taxon>Bacillariophyta</taxon>
        <taxon>Coscinodiscophyceae</taxon>
        <taxon>Thalassiosirophycidae</taxon>
        <taxon>Thalassiosirales</taxon>
        <taxon>Skeletonemataceae</taxon>
        <taxon>Skeletonema</taxon>
        <taxon>Skeletonema marinoi-dohrnii complex</taxon>
    </lineage>
</organism>
<dbReference type="GO" id="GO:0043139">
    <property type="term" value="F:5'-3' DNA helicase activity"/>
    <property type="evidence" value="ECO:0007669"/>
    <property type="project" value="UniProtKB-EC"/>
</dbReference>
<dbReference type="SUPFAM" id="SSF52540">
    <property type="entry name" value="P-loop containing nucleoside triphosphate hydrolases"/>
    <property type="match status" value="2"/>
</dbReference>
<comment type="similarity">
    <text evidence="1">Belongs to the helicase family.</text>
</comment>
<feature type="region of interest" description="Disordered" evidence="2">
    <location>
        <begin position="54"/>
        <end position="79"/>
    </location>
</feature>
<keyword evidence="1" id="KW-0227">DNA damage</keyword>
<proteinExistence type="inferred from homology"/>
<keyword evidence="5" id="KW-1185">Reference proteome</keyword>
<dbReference type="Pfam" id="PF05970">
    <property type="entry name" value="PIF1"/>
    <property type="match status" value="1"/>
</dbReference>
<keyword evidence="1 4" id="KW-0347">Helicase</keyword>
<keyword evidence="1" id="KW-0234">DNA repair</keyword>
<keyword evidence="1" id="KW-0547">Nucleotide-binding</keyword>
<evidence type="ECO:0000313" key="5">
    <source>
        <dbReference type="Proteomes" id="UP001224775"/>
    </source>
</evidence>
<protein>
    <recommendedName>
        <fullName evidence="1">ATP-dependent DNA helicase</fullName>
        <ecNumber evidence="1">5.6.2.3</ecNumber>
    </recommendedName>
</protein>
<dbReference type="Gene3D" id="3.40.50.300">
    <property type="entry name" value="P-loop containing nucleotide triphosphate hydrolases"/>
    <property type="match status" value="1"/>
</dbReference>
<evidence type="ECO:0000256" key="1">
    <source>
        <dbReference type="RuleBase" id="RU363044"/>
    </source>
</evidence>
<dbReference type="InterPro" id="IPR027417">
    <property type="entry name" value="P-loop_NTPase"/>
</dbReference>
<evidence type="ECO:0000259" key="3">
    <source>
        <dbReference type="Pfam" id="PF05970"/>
    </source>
</evidence>
<evidence type="ECO:0000256" key="2">
    <source>
        <dbReference type="SAM" id="MobiDB-lite"/>
    </source>
</evidence>
<sequence>MLTFFKPWRNDISELKGGYDTFKEALEEYYLQRNTQLPGRNFPETIRAEIWRHKRKQKPVNTDESGLVGDGDISTPSDETNRQIAAHDEAENSALIAEAAAVHGGVVDDDDEGAGLEDTLFQSLRTNVPADWNWSYRYDESKTHALTDHAKKYYADKNAAIINGANSTNDEPPELFDPELHKPENAKTEGQKCIIYHHLYSHYMLKQDGGHTHPIVRPPCQHVLIEGLPGTGKTFVILTMRNITRQIHKHELSDMASAPTGSAAALIHGSTICRNCSIPTGKAFQKTPKDRPVRNVNDHRATQCRFSSVIVFLVDEHSMMGLGDIAWIKHRNEEFRRPSNVLDDDGGVIAQEHVEFLLPPEVYDRPHGGIPIIIFLGDTNQLPPVAKKAVYSTDTPRSSTSDAAGKIAFSDFINPPNEDEVESYTFYMDEVLRQSDNEFKTLLQNMRNGTMTDDDIKLLDDRKLSNLSADERRNFEEGALHLVPTCSIRTDGKNCCVKECNYPKQNAICQGSQVMLLTNFVVEQKLMNGAVGEVKYLCYRHQNGPYPDNHEVNDEQHDSNLQYAIVDFPDSDIPEEDKFFADLPSTYVPIPIVDEMCEKKCCSVRALPLRCCKALSIHKSQGMTVGPGKPFKFVTVYYPTKRSSAGSTPGLELVASSGECRS</sequence>
<comment type="cofactor">
    <cofactor evidence="1">
        <name>Mg(2+)</name>
        <dbReference type="ChEBI" id="CHEBI:18420"/>
    </cofactor>
</comment>
<dbReference type="AlphaFoldDB" id="A0AAD8Y1P2"/>
<dbReference type="GO" id="GO:0005524">
    <property type="term" value="F:ATP binding"/>
    <property type="evidence" value="ECO:0007669"/>
    <property type="project" value="UniProtKB-KW"/>
</dbReference>
<keyword evidence="1" id="KW-0233">DNA recombination</keyword>
<dbReference type="GO" id="GO:0000723">
    <property type="term" value="P:telomere maintenance"/>
    <property type="evidence" value="ECO:0007669"/>
    <property type="project" value="InterPro"/>
</dbReference>
<dbReference type="Proteomes" id="UP001224775">
    <property type="component" value="Unassembled WGS sequence"/>
</dbReference>
<feature type="domain" description="DNA helicase Pif1-like DEAD-box helicase" evidence="3">
    <location>
        <begin position="221"/>
        <end position="453"/>
    </location>
</feature>
<dbReference type="GO" id="GO:0006310">
    <property type="term" value="P:DNA recombination"/>
    <property type="evidence" value="ECO:0007669"/>
    <property type="project" value="UniProtKB-KW"/>
</dbReference>
<dbReference type="GO" id="GO:0016787">
    <property type="term" value="F:hydrolase activity"/>
    <property type="evidence" value="ECO:0007669"/>
    <property type="project" value="UniProtKB-KW"/>
</dbReference>
<accession>A0AAD8Y1P2</accession>
<name>A0AAD8Y1P2_9STRA</name>
<dbReference type="EC" id="5.6.2.3" evidence="1"/>
<reference evidence="4" key="1">
    <citation type="submission" date="2023-06" db="EMBL/GenBank/DDBJ databases">
        <title>Survivors Of The Sea: Transcriptome response of Skeletonema marinoi to long-term dormancy.</title>
        <authorList>
            <person name="Pinder M.I.M."/>
            <person name="Kourtchenko O."/>
            <person name="Robertson E.K."/>
            <person name="Larsson T."/>
            <person name="Maumus F."/>
            <person name="Osuna-Cruz C.M."/>
            <person name="Vancaester E."/>
            <person name="Stenow R."/>
            <person name="Vandepoele K."/>
            <person name="Ploug H."/>
            <person name="Bruchert V."/>
            <person name="Godhe A."/>
            <person name="Topel M."/>
        </authorList>
    </citation>
    <scope>NUCLEOTIDE SEQUENCE</scope>
    <source>
        <strain evidence="4">R05AC</strain>
    </source>
</reference>
<dbReference type="InterPro" id="IPR051055">
    <property type="entry name" value="PIF1_helicase"/>
</dbReference>
<keyword evidence="1" id="KW-0067">ATP-binding</keyword>
<dbReference type="PANTHER" id="PTHR47642:SF5">
    <property type="entry name" value="ATP-DEPENDENT DNA HELICASE"/>
    <property type="match status" value="1"/>
</dbReference>
<dbReference type="InterPro" id="IPR010285">
    <property type="entry name" value="DNA_helicase_pif1-like_DEAD"/>
</dbReference>
<dbReference type="PANTHER" id="PTHR47642">
    <property type="entry name" value="ATP-DEPENDENT DNA HELICASE"/>
    <property type="match status" value="1"/>
</dbReference>
<keyword evidence="1 4" id="KW-0378">Hydrolase</keyword>
<comment type="catalytic activity">
    <reaction evidence="1">
        <text>ATP + H2O = ADP + phosphate + H(+)</text>
        <dbReference type="Rhea" id="RHEA:13065"/>
        <dbReference type="ChEBI" id="CHEBI:15377"/>
        <dbReference type="ChEBI" id="CHEBI:15378"/>
        <dbReference type="ChEBI" id="CHEBI:30616"/>
        <dbReference type="ChEBI" id="CHEBI:43474"/>
        <dbReference type="ChEBI" id="CHEBI:456216"/>
        <dbReference type="EC" id="5.6.2.3"/>
    </reaction>
</comment>
<evidence type="ECO:0000313" key="4">
    <source>
        <dbReference type="EMBL" id="KAK1737979.1"/>
    </source>
</evidence>